<keyword evidence="2" id="KW-0812">Transmembrane</keyword>
<sequence length="131" mass="14687">MGGNPRAMRPHVMRPSPLAQVSHQRALSSVSMASDLAHNPLFWKQFSITNRTELADPENGWSTSSHSDSSVLSRKKTDGDEWLAQQHREKRRCRLTALFITGILITVITCASIVGWHFTTGRRKLMGRSMG</sequence>
<dbReference type="EMBL" id="UNSH01000008">
    <property type="protein sequence ID" value="SZF00261.1"/>
    <property type="molecule type" value="Genomic_DNA"/>
</dbReference>
<evidence type="ECO:0000313" key="3">
    <source>
        <dbReference type="EMBL" id="SZF00261.1"/>
    </source>
</evidence>
<feature type="region of interest" description="Disordered" evidence="1">
    <location>
        <begin position="55"/>
        <end position="87"/>
    </location>
</feature>
<feature type="compositionally biased region" description="Low complexity" evidence="1">
    <location>
        <begin position="62"/>
        <end position="72"/>
    </location>
</feature>
<evidence type="ECO:0000256" key="2">
    <source>
        <dbReference type="SAM" id="Phobius"/>
    </source>
</evidence>
<proteinExistence type="predicted"/>
<feature type="transmembrane region" description="Helical" evidence="2">
    <location>
        <begin position="95"/>
        <end position="118"/>
    </location>
</feature>
<organism evidence="3 4">
    <name type="scientific">Blumeria hordei</name>
    <name type="common">Barley powdery mildew</name>
    <name type="synonym">Blumeria graminis f. sp. hordei</name>
    <dbReference type="NCBI Taxonomy" id="2867405"/>
    <lineage>
        <taxon>Eukaryota</taxon>
        <taxon>Fungi</taxon>
        <taxon>Dikarya</taxon>
        <taxon>Ascomycota</taxon>
        <taxon>Pezizomycotina</taxon>
        <taxon>Leotiomycetes</taxon>
        <taxon>Erysiphales</taxon>
        <taxon>Erysiphaceae</taxon>
        <taxon>Blumeria</taxon>
    </lineage>
</organism>
<name>A0A383UIX9_BLUHO</name>
<accession>A0A383UIX9</accession>
<evidence type="ECO:0000256" key="1">
    <source>
        <dbReference type="SAM" id="MobiDB-lite"/>
    </source>
</evidence>
<dbReference type="Proteomes" id="UP000275772">
    <property type="component" value="Unassembled WGS sequence"/>
</dbReference>
<reference evidence="3 4" key="1">
    <citation type="submission" date="2017-11" db="EMBL/GenBank/DDBJ databases">
        <authorList>
            <person name="Kracher B."/>
        </authorList>
    </citation>
    <scope>NUCLEOTIDE SEQUENCE [LARGE SCALE GENOMIC DNA]</scope>
    <source>
        <strain evidence="3 4">RACE1</strain>
    </source>
</reference>
<dbReference type="AlphaFoldDB" id="A0A383UIX9"/>
<protein>
    <submittedName>
        <fullName evidence="3">Uncharacterized protein</fullName>
    </submittedName>
</protein>
<evidence type="ECO:0000313" key="4">
    <source>
        <dbReference type="Proteomes" id="UP000275772"/>
    </source>
</evidence>
<keyword evidence="2" id="KW-1133">Transmembrane helix</keyword>
<dbReference type="VEuPathDB" id="FungiDB:BLGHR1_10993"/>
<gene>
    <name evidence="3" type="ORF">BLGHR1_10993</name>
</gene>
<keyword evidence="2" id="KW-0472">Membrane</keyword>